<accession>A0ABR3KIJ9</accession>
<evidence type="ECO:0000313" key="3">
    <source>
        <dbReference type="Proteomes" id="UP001558632"/>
    </source>
</evidence>
<comment type="caution">
    <text evidence="2">The sequence shown here is derived from an EMBL/GenBank/DDBJ whole genome shotgun (WGS) entry which is preliminary data.</text>
</comment>
<reference evidence="2 3" key="1">
    <citation type="submission" date="2024-07" db="EMBL/GenBank/DDBJ databases">
        <title>Enhanced genomic and transcriptomic resources for Trichinella pseudospiralis and T. spiralis underpin the discovery of pronounced molecular differences between stages and species.</title>
        <authorList>
            <person name="Pasi K.K."/>
            <person name="La Rosa G."/>
            <person name="Gomez-Morales M.A."/>
            <person name="Tosini F."/>
            <person name="Sumanam S."/>
            <person name="Young N.D."/>
            <person name="Chang B.C."/>
            <person name="Robin G.B."/>
        </authorList>
    </citation>
    <scope>NUCLEOTIDE SEQUENCE [LARGE SCALE GENOMIC DNA]</scope>
    <source>
        <strain evidence="2">ISS534</strain>
    </source>
</reference>
<feature type="domain" description="PiggyBac transposable element-derived protein" evidence="1">
    <location>
        <begin position="153"/>
        <end position="209"/>
    </location>
</feature>
<organism evidence="2 3">
    <name type="scientific">Trichinella spiralis</name>
    <name type="common">Trichina worm</name>
    <dbReference type="NCBI Taxonomy" id="6334"/>
    <lineage>
        <taxon>Eukaryota</taxon>
        <taxon>Metazoa</taxon>
        <taxon>Ecdysozoa</taxon>
        <taxon>Nematoda</taxon>
        <taxon>Enoplea</taxon>
        <taxon>Dorylaimia</taxon>
        <taxon>Trichinellida</taxon>
        <taxon>Trichinellidae</taxon>
        <taxon>Trichinella</taxon>
    </lineage>
</organism>
<evidence type="ECO:0000313" key="2">
    <source>
        <dbReference type="EMBL" id="KAL1238351.1"/>
    </source>
</evidence>
<dbReference type="InterPro" id="IPR029526">
    <property type="entry name" value="PGBD"/>
</dbReference>
<dbReference type="Pfam" id="PF13843">
    <property type="entry name" value="DDE_Tnp_1_7"/>
    <property type="match status" value="1"/>
</dbReference>
<proteinExistence type="predicted"/>
<protein>
    <submittedName>
        <fullName evidence="2">PiggyBac transposable element-derived protein</fullName>
    </submittedName>
</protein>
<name>A0ABR3KIJ9_TRISP</name>
<sequence length="209" mass="24483">MEKSNKGTSKLVIRKQNDREPRLFQYIHQHGIWFTFWKWLSQDCYNTSSCELFMRAAAVRYLLIYMVLLVNPRRISIVMDCDLYLRLTRSGRIIQELTVLPDADISEPEMNSDDDKRSSSVVEEERMPPIDATFKETVSFSSCILQEPQSHVYAAQCNSYLQITESELEIFLRALLKISLVPVPRYSMYWSTELRCDAIADAMSRNRFQ</sequence>
<gene>
    <name evidence="2" type="ORF">TSPI_10729</name>
</gene>
<dbReference type="Proteomes" id="UP001558632">
    <property type="component" value="Unassembled WGS sequence"/>
</dbReference>
<evidence type="ECO:0000259" key="1">
    <source>
        <dbReference type="Pfam" id="PF13843"/>
    </source>
</evidence>
<dbReference type="EMBL" id="JBEUSY010000319">
    <property type="protein sequence ID" value="KAL1238351.1"/>
    <property type="molecule type" value="Genomic_DNA"/>
</dbReference>
<keyword evidence="3" id="KW-1185">Reference proteome</keyword>